<evidence type="ECO:0000313" key="10">
    <source>
        <dbReference type="EMBL" id="PMS24035.1"/>
    </source>
</evidence>
<feature type="coiled-coil region" evidence="6">
    <location>
        <begin position="268"/>
        <end position="295"/>
    </location>
</feature>
<evidence type="ECO:0000256" key="3">
    <source>
        <dbReference type="ARBA" id="ARBA00022692"/>
    </source>
</evidence>
<feature type="domain" description="Type II secretion system protein GspF" evidence="9">
    <location>
        <begin position="189"/>
        <end position="315"/>
    </location>
</feature>
<dbReference type="AlphaFoldDB" id="A0A2N7W3Q3"/>
<feature type="transmembrane region" description="Helical" evidence="8">
    <location>
        <begin position="334"/>
        <end position="350"/>
    </location>
</feature>
<proteinExistence type="predicted"/>
<feature type="region of interest" description="Disordered" evidence="7">
    <location>
        <begin position="76"/>
        <end position="108"/>
    </location>
</feature>
<organism evidence="10 11">
    <name type="scientific">Trinickia soli</name>
    <dbReference type="NCBI Taxonomy" id="380675"/>
    <lineage>
        <taxon>Bacteria</taxon>
        <taxon>Pseudomonadati</taxon>
        <taxon>Pseudomonadota</taxon>
        <taxon>Betaproteobacteria</taxon>
        <taxon>Burkholderiales</taxon>
        <taxon>Burkholderiaceae</taxon>
        <taxon>Trinickia</taxon>
    </lineage>
</organism>
<name>A0A2N7W3Q3_9BURK</name>
<evidence type="ECO:0000256" key="4">
    <source>
        <dbReference type="ARBA" id="ARBA00022989"/>
    </source>
</evidence>
<dbReference type="Proteomes" id="UP000235347">
    <property type="component" value="Unassembled WGS sequence"/>
</dbReference>
<dbReference type="EMBL" id="PNYB01000011">
    <property type="protein sequence ID" value="PMS24035.1"/>
    <property type="molecule type" value="Genomic_DNA"/>
</dbReference>
<feature type="transmembrane region" description="Helical" evidence="8">
    <location>
        <begin position="6"/>
        <end position="23"/>
    </location>
</feature>
<keyword evidence="3 8" id="KW-0812">Transmembrane</keyword>
<dbReference type="PANTHER" id="PTHR35007">
    <property type="entry name" value="INTEGRAL MEMBRANE PROTEIN-RELATED"/>
    <property type="match status" value="1"/>
</dbReference>
<keyword evidence="6" id="KW-0175">Coiled coil</keyword>
<evidence type="ECO:0000256" key="5">
    <source>
        <dbReference type="ARBA" id="ARBA00023136"/>
    </source>
</evidence>
<evidence type="ECO:0000256" key="2">
    <source>
        <dbReference type="ARBA" id="ARBA00022475"/>
    </source>
</evidence>
<keyword evidence="5 8" id="KW-0472">Membrane</keyword>
<dbReference type="InterPro" id="IPR018076">
    <property type="entry name" value="T2SS_GspF_dom"/>
</dbReference>
<dbReference type="RefSeq" id="WP_102610520.1">
    <property type="nucleotide sequence ID" value="NZ_CADIKD010000013.1"/>
</dbReference>
<feature type="transmembrane region" description="Helical" evidence="8">
    <location>
        <begin position="300"/>
        <end position="322"/>
    </location>
</feature>
<comment type="subcellular location">
    <subcellularLocation>
        <location evidence="1">Cell membrane</location>
        <topology evidence="1">Multi-pass membrane protein</topology>
    </subcellularLocation>
</comment>
<evidence type="ECO:0000256" key="8">
    <source>
        <dbReference type="SAM" id="Phobius"/>
    </source>
</evidence>
<evidence type="ECO:0000256" key="7">
    <source>
        <dbReference type="SAM" id="MobiDB-lite"/>
    </source>
</evidence>
<dbReference type="Pfam" id="PF00482">
    <property type="entry name" value="T2SSF"/>
    <property type="match status" value="1"/>
</dbReference>
<gene>
    <name evidence="10" type="ORF">C0Z19_14430</name>
</gene>
<evidence type="ECO:0000259" key="9">
    <source>
        <dbReference type="Pfam" id="PF00482"/>
    </source>
</evidence>
<keyword evidence="4 8" id="KW-1133">Transmembrane helix</keyword>
<dbReference type="PANTHER" id="PTHR35007:SF1">
    <property type="entry name" value="PILUS ASSEMBLY PROTEIN"/>
    <property type="match status" value="1"/>
</dbReference>
<evidence type="ECO:0000313" key="11">
    <source>
        <dbReference type="Proteomes" id="UP000235347"/>
    </source>
</evidence>
<accession>A0A2N7W3Q3</accession>
<sequence length="357" mass="37082">MSSGVAWLAALALLCVATALLCWQRGVRAQRQLGSGRFIDSRIAAAHGHANGVGSAAGAASATKAGPAPAFAAGVRTGPRAGGVSNPAPTRRGGASSMPEQAGRPSAERLSGLPPAIANLAVRAGLAGAGTSLLIALAAVALGVLWVAMHAGATAAAAATIAAGAAAALFVTARSQRRRLAIVVQLPAFLDGIVRLVTLGNSVPAAFQAALQTAEMPLRECLDHVSRMMRAGVEIDRALAHVALVYRTREFEFVGAVLRLSVKYGGRADVMLERMAAFMRDLEQAERELAAMSAETRLSAWVLVALPLLIGGFLVATNPAYFSAMWSDVEGRRFVYLAFVLQAAGGYVLYRMTRLRA</sequence>
<evidence type="ECO:0000256" key="6">
    <source>
        <dbReference type="SAM" id="Coils"/>
    </source>
</evidence>
<feature type="transmembrane region" description="Helical" evidence="8">
    <location>
        <begin position="155"/>
        <end position="173"/>
    </location>
</feature>
<reference evidence="10 11" key="1">
    <citation type="submission" date="2018-01" db="EMBL/GenBank/DDBJ databases">
        <title>Whole genome analyses suggest that Burkholderia sensu lato contains two further novel genera in the rhizoxinica-symbiotica group Mycetohabitans gen. nov., and Trinickia gen. nov.: implications for the evolution of diazotrophy and nodulation in the Burkholderiaceae.</title>
        <authorList>
            <person name="Estrada-de los Santos P."/>
            <person name="Palmer M."/>
            <person name="Chavez-Ramirez B."/>
            <person name="Beukes C."/>
            <person name="Steenkamp E.T."/>
            <person name="Hirsch A.M."/>
            <person name="Manyaka P."/>
            <person name="Maluk M."/>
            <person name="Lafos M."/>
            <person name="Crook M."/>
            <person name="Gross E."/>
            <person name="Simon M.F."/>
            <person name="Bueno dos Reis Junior F."/>
            <person name="Poole P.S."/>
            <person name="Venter S.N."/>
            <person name="James E.K."/>
        </authorList>
    </citation>
    <scope>NUCLEOTIDE SEQUENCE [LARGE SCALE GENOMIC DNA]</scope>
    <source>
        <strain evidence="10 11">GP25-8</strain>
    </source>
</reference>
<dbReference type="GO" id="GO:0005886">
    <property type="term" value="C:plasma membrane"/>
    <property type="evidence" value="ECO:0007669"/>
    <property type="project" value="UniProtKB-SubCell"/>
</dbReference>
<evidence type="ECO:0000256" key="1">
    <source>
        <dbReference type="ARBA" id="ARBA00004651"/>
    </source>
</evidence>
<keyword evidence="2" id="KW-1003">Cell membrane</keyword>
<protein>
    <submittedName>
        <fullName evidence="10">Pilus assembly protein</fullName>
    </submittedName>
</protein>
<comment type="caution">
    <text evidence="10">The sequence shown here is derived from an EMBL/GenBank/DDBJ whole genome shotgun (WGS) entry which is preliminary data.</text>
</comment>
<feature type="transmembrane region" description="Helical" evidence="8">
    <location>
        <begin position="126"/>
        <end position="149"/>
    </location>
</feature>
<keyword evidence="11" id="KW-1185">Reference proteome</keyword>